<reference evidence="1" key="1">
    <citation type="submission" date="2023-02" db="EMBL/GenBank/DDBJ databases">
        <authorList>
            <person name="Palmer J.M."/>
        </authorList>
    </citation>
    <scope>NUCLEOTIDE SEQUENCE</scope>
    <source>
        <strain evidence="1">FW57</strain>
    </source>
</reference>
<sequence>MVMADGSWKTHLAMVSLRYGALAARALHSASTLEGRAADTSYAANSLAAARALQTWYDAPSGLWSTTGWWNSANCLTVLVDWALLALPDAQAVNVNGIIANTFSNAQRVVVTAQKTVSATGLTTSTYQFAATEKRGFSEFINDYYDDEGWWALALIRSWDYTRHQPYLDMAERIFRDMQAGADSTCGGGIWWSKERGYKNAIANELYLSVAASLANRVTARRQQYIQIAKDEWAWFKKSGMINKNNLINDGLKINADGSCVNNGLQTWSYNQGVVLGGLVELSKATWDTSYLNEATAIAKAALALLSDSDGIIREVDKCEPNCGNDGSQFKGIFVRNLHYLHQAAPNEGFRTAIHKNADSIWARDRNDKNQLGIKWTGPPDLGDGPNASTHSSAIDVIVAALAAL</sequence>
<dbReference type="PANTHER" id="PTHR47791:SF1">
    <property type="entry name" value="ENDO MANNANASE, GH76 FAMILY (EUROFUNG)"/>
    <property type="match status" value="1"/>
</dbReference>
<dbReference type="InterPro" id="IPR053169">
    <property type="entry name" value="MUG_Protein"/>
</dbReference>
<keyword evidence="2" id="KW-1185">Reference proteome</keyword>
<evidence type="ECO:0000313" key="1">
    <source>
        <dbReference type="EMBL" id="KAG7286995.1"/>
    </source>
</evidence>
<evidence type="ECO:0008006" key="3">
    <source>
        <dbReference type="Google" id="ProtNLM"/>
    </source>
</evidence>
<organism evidence="1 2">
    <name type="scientific">Staphylotrichum longicolle</name>
    <dbReference type="NCBI Taxonomy" id="669026"/>
    <lineage>
        <taxon>Eukaryota</taxon>
        <taxon>Fungi</taxon>
        <taxon>Dikarya</taxon>
        <taxon>Ascomycota</taxon>
        <taxon>Pezizomycotina</taxon>
        <taxon>Sordariomycetes</taxon>
        <taxon>Sordariomycetidae</taxon>
        <taxon>Sordariales</taxon>
        <taxon>Chaetomiaceae</taxon>
        <taxon>Staphylotrichum</taxon>
    </lineage>
</organism>
<dbReference type="AlphaFoldDB" id="A0AAD4HY40"/>
<accession>A0AAD4HY40</accession>
<dbReference type="PANTHER" id="PTHR47791">
    <property type="entry name" value="MEIOTICALLY UP-REGULATED GENE 191 PROTEIN"/>
    <property type="match status" value="1"/>
</dbReference>
<gene>
    <name evidence="1" type="ORF">NEMBOFW57_006495</name>
</gene>
<dbReference type="InterPro" id="IPR008928">
    <property type="entry name" value="6-hairpin_glycosidase_sf"/>
</dbReference>
<dbReference type="Proteomes" id="UP001197093">
    <property type="component" value="Unassembled WGS sequence"/>
</dbReference>
<proteinExistence type="predicted"/>
<evidence type="ECO:0000313" key="2">
    <source>
        <dbReference type="Proteomes" id="UP001197093"/>
    </source>
</evidence>
<dbReference type="SUPFAM" id="SSF48208">
    <property type="entry name" value="Six-hairpin glycosidases"/>
    <property type="match status" value="1"/>
</dbReference>
<dbReference type="GO" id="GO:0005975">
    <property type="term" value="P:carbohydrate metabolic process"/>
    <property type="evidence" value="ECO:0007669"/>
    <property type="project" value="InterPro"/>
</dbReference>
<dbReference type="InterPro" id="IPR005198">
    <property type="entry name" value="Glyco_hydro_76"/>
</dbReference>
<dbReference type="EMBL" id="JAHCVI010000003">
    <property type="protein sequence ID" value="KAG7286995.1"/>
    <property type="molecule type" value="Genomic_DNA"/>
</dbReference>
<name>A0AAD4HY40_9PEZI</name>
<protein>
    <recommendedName>
        <fullName evidence="3">Glycosyl hydrolase</fullName>
    </recommendedName>
</protein>
<comment type="caution">
    <text evidence="1">The sequence shown here is derived from an EMBL/GenBank/DDBJ whole genome shotgun (WGS) entry which is preliminary data.</text>
</comment>
<dbReference type="Gene3D" id="1.50.10.20">
    <property type="match status" value="1"/>
</dbReference>
<dbReference type="Pfam" id="PF03663">
    <property type="entry name" value="Glyco_hydro_76"/>
    <property type="match status" value="1"/>
</dbReference>